<organism evidence="1 2">
    <name type="scientific">Paraphoma chrysanthemicola</name>
    <dbReference type="NCBI Taxonomy" id="798071"/>
    <lineage>
        <taxon>Eukaryota</taxon>
        <taxon>Fungi</taxon>
        <taxon>Dikarya</taxon>
        <taxon>Ascomycota</taxon>
        <taxon>Pezizomycotina</taxon>
        <taxon>Dothideomycetes</taxon>
        <taxon>Pleosporomycetidae</taxon>
        <taxon>Pleosporales</taxon>
        <taxon>Pleosporineae</taxon>
        <taxon>Phaeosphaeriaceae</taxon>
        <taxon>Paraphoma</taxon>
    </lineage>
</organism>
<protein>
    <submittedName>
        <fullName evidence="1">Uncharacterized protein</fullName>
    </submittedName>
</protein>
<evidence type="ECO:0000313" key="2">
    <source>
        <dbReference type="Proteomes" id="UP000813461"/>
    </source>
</evidence>
<dbReference type="AlphaFoldDB" id="A0A8K0QWX6"/>
<dbReference type="OrthoDB" id="2772415at2759"/>
<reference evidence="1" key="1">
    <citation type="journal article" date="2021" name="Nat. Commun.">
        <title>Genetic determinants of endophytism in the Arabidopsis root mycobiome.</title>
        <authorList>
            <person name="Mesny F."/>
            <person name="Miyauchi S."/>
            <person name="Thiergart T."/>
            <person name="Pickel B."/>
            <person name="Atanasova L."/>
            <person name="Karlsson M."/>
            <person name="Huettel B."/>
            <person name="Barry K.W."/>
            <person name="Haridas S."/>
            <person name="Chen C."/>
            <person name="Bauer D."/>
            <person name="Andreopoulos W."/>
            <person name="Pangilinan J."/>
            <person name="LaButti K."/>
            <person name="Riley R."/>
            <person name="Lipzen A."/>
            <person name="Clum A."/>
            <person name="Drula E."/>
            <person name="Henrissat B."/>
            <person name="Kohler A."/>
            <person name="Grigoriev I.V."/>
            <person name="Martin F.M."/>
            <person name="Hacquard S."/>
        </authorList>
    </citation>
    <scope>NUCLEOTIDE SEQUENCE</scope>
    <source>
        <strain evidence="1">MPI-SDFR-AT-0120</strain>
    </source>
</reference>
<name>A0A8K0QWX6_9PLEO</name>
<keyword evidence="2" id="KW-1185">Reference proteome</keyword>
<accession>A0A8K0QWX6</accession>
<dbReference type="Proteomes" id="UP000813461">
    <property type="component" value="Unassembled WGS sequence"/>
</dbReference>
<comment type="caution">
    <text evidence="1">The sequence shown here is derived from an EMBL/GenBank/DDBJ whole genome shotgun (WGS) entry which is preliminary data.</text>
</comment>
<proteinExistence type="predicted"/>
<dbReference type="EMBL" id="JAGMVJ010000019">
    <property type="protein sequence ID" value="KAH7076192.1"/>
    <property type="molecule type" value="Genomic_DNA"/>
</dbReference>
<evidence type="ECO:0000313" key="1">
    <source>
        <dbReference type="EMBL" id="KAH7076192.1"/>
    </source>
</evidence>
<gene>
    <name evidence="1" type="ORF">FB567DRAFT_504187</name>
</gene>
<sequence length="123" mass="13581">MSQPRKGPFHLVTVNSAPERAKRLVGRMIEALSEQYEIVHVANCSTIEEVGPTVRLQQPEVLFSASMWTPEEAAKIRGIAERERPGIKTHAIPQGLQVQRGPDAVVEYLLEVVPALLDSAESQ</sequence>